<dbReference type="EMBL" id="CP044331">
    <property type="protein sequence ID" value="QGM98080.1"/>
    <property type="molecule type" value="Genomic_DNA"/>
</dbReference>
<dbReference type="Proteomes" id="UP000422569">
    <property type="component" value="Chromosome"/>
</dbReference>
<dbReference type="GO" id="GO:0004190">
    <property type="term" value="F:aspartic-type endopeptidase activity"/>
    <property type="evidence" value="ECO:0007669"/>
    <property type="project" value="InterPro"/>
</dbReference>
<evidence type="ECO:0008006" key="3">
    <source>
        <dbReference type="Google" id="ProtNLM"/>
    </source>
</evidence>
<keyword evidence="2" id="KW-1185">Reference proteome</keyword>
<dbReference type="PROSITE" id="PS00141">
    <property type="entry name" value="ASP_PROTEASE"/>
    <property type="match status" value="1"/>
</dbReference>
<name>A0A6B8MBS8_9HYPH</name>
<dbReference type="SUPFAM" id="SSF50630">
    <property type="entry name" value="Acid proteases"/>
    <property type="match status" value="2"/>
</dbReference>
<dbReference type="Gene3D" id="2.40.70.10">
    <property type="entry name" value="Acid Proteases"/>
    <property type="match status" value="2"/>
</dbReference>
<evidence type="ECO:0000313" key="2">
    <source>
        <dbReference type="Proteomes" id="UP000422569"/>
    </source>
</evidence>
<dbReference type="KEGG" id="mpar:F7D14_11735"/>
<dbReference type="RefSeq" id="WP_040579520.1">
    <property type="nucleotide sequence ID" value="NZ_CP044331.1"/>
</dbReference>
<organism evidence="1 2">
    <name type="scientific">Methylocystis parvus</name>
    <dbReference type="NCBI Taxonomy" id="134"/>
    <lineage>
        <taxon>Bacteria</taxon>
        <taxon>Pseudomonadati</taxon>
        <taxon>Pseudomonadota</taxon>
        <taxon>Alphaproteobacteria</taxon>
        <taxon>Hyphomicrobiales</taxon>
        <taxon>Methylocystaceae</taxon>
        <taxon>Methylocystis</taxon>
    </lineage>
</organism>
<evidence type="ECO:0000313" key="1">
    <source>
        <dbReference type="EMBL" id="QGM98080.1"/>
    </source>
</evidence>
<dbReference type="InterPro" id="IPR021109">
    <property type="entry name" value="Peptidase_aspartic_dom_sf"/>
</dbReference>
<dbReference type="GO" id="GO:0006508">
    <property type="term" value="P:proteolysis"/>
    <property type="evidence" value="ECO:0007669"/>
    <property type="project" value="InterPro"/>
</dbReference>
<gene>
    <name evidence="1" type="ORF">F7D14_11735</name>
</gene>
<protein>
    <recommendedName>
        <fullName evidence="3">Peptidase A2 domain-containing protein</fullName>
    </recommendedName>
</protein>
<accession>A0A6B8MBS8</accession>
<sequence length="296" mass="31754">MTDWRWIGLLLAALTGLADARAEPARSTVGMTLTQADYGGGRIYVPVRFDNMMGAMRLDTGASTTRVALAPWNRDLPVVAQSESTGASGRTVRCDDVEAKNIELKASQGAGVARAKYEVARCAENDGDDLLGLDFFKGARFSLDFAKSEMVFFGDPPAHPAPFRLLGPDRRLVGVDLRVGNVPAAGLFDTGAEVSAVDQHFVDAHKNLFALAKRKGKASEAGGAGFSSKIYKIKAIDLGQGRVLRGVYALAYDFGPLRQALGSGTPLILGYNVISRFAWTLDLTQAAQPTWDARSR</sequence>
<dbReference type="AlphaFoldDB" id="A0A6B8MBS8"/>
<reference evidence="1 2" key="1">
    <citation type="submission" date="2019-09" db="EMBL/GenBank/DDBJ databases">
        <title>Isolation and complete genome sequencing of Methylocystis species.</title>
        <authorList>
            <person name="Rumah B.L."/>
            <person name="Stead C.E."/>
            <person name="Stevens B.C."/>
            <person name="Minton N.P."/>
            <person name="Grosse-Honebrink A."/>
            <person name="Zhang Y."/>
        </authorList>
    </citation>
    <scope>NUCLEOTIDE SEQUENCE [LARGE SCALE GENOMIC DNA]</scope>
    <source>
        <strain evidence="1 2">BRCS2</strain>
    </source>
</reference>
<dbReference type="InterPro" id="IPR001969">
    <property type="entry name" value="Aspartic_peptidase_AS"/>
</dbReference>
<proteinExistence type="predicted"/>